<evidence type="ECO:0000256" key="5">
    <source>
        <dbReference type="ARBA" id="ARBA00049660"/>
    </source>
</evidence>
<dbReference type="InterPro" id="IPR023271">
    <property type="entry name" value="Aquaporin-like"/>
</dbReference>
<comment type="similarity">
    <text evidence="5">Belongs to the FNT transporter (TC 1.A.16) family.</text>
</comment>
<evidence type="ECO:0000256" key="3">
    <source>
        <dbReference type="ARBA" id="ARBA00022989"/>
    </source>
</evidence>
<feature type="non-terminal residue" evidence="7">
    <location>
        <position position="146"/>
    </location>
</feature>
<feature type="transmembrane region" description="Helical" evidence="6">
    <location>
        <begin position="71"/>
        <end position="94"/>
    </location>
</feature>
<sequence>MMAGAYVGMGILLIFAVGQNVDPSSRSLVMGVSFGIALTLVVFAGSELFTGHTMYMTIGWLTGNIRSLDMLRAWGTTWAGNLIGSALLGILFVLGGGGAVLQEGGQDLIHAVATKKMSAPAVELFVRAMLCNWLVCLAIWGAARTT</sequence>
<keyword evidence="3 6" id="KW-1133">Transmembrane helix</keyword>
<dbReference type="InterPro" id="IPR000292">
    <property type="entry name" value="For/NO2_transpt"/>
</dbReference>
<dbReference type="PANTHER" id="PTHR30520:SF8">
    <property type="entry name" value="NITRITE TRANSPORTER NIRC"/>
    <property type="match status" value="1"/>
</dbReference>
<accession>A0A382LGI3</accession>
<evidence type="ECO:0000256" key="1">
    <source>
        <dbReference type="ARBA" id="ARBA00004141"/>
    </source>
</evidence>
<feature type="transmembrane region" description="Helical" evidence="6">
    <location>
        <begin position="124"/>
        <end position="143"/>
    </location>
</feature>
<dbReference type="PROSITE" id="PS01006">
    <property type="entry name" value="FORMATE_NITRITE_TP_2"/>
    <property type="match status" value="1"/>
</dbReference>
<dbReference type="InterPro" id="IPR024002">
    <property type="entry name" value="For/NO2_transpt_CS"/>
</dbReference>
<keyword evidence="4 6" id="KW-0472">Membrane</keyword>
<evidence type="ECO:0000256" key="2">
    <source>
        <dbReference type="ARBA" id="ARBA00022692"/>
    </source>
</evidence>
<dbReference type="GO" id="GO:0005886">
    <property type="term" value="C:plasma membrane"/>
    <property type="evidence" value="ECO:0007669"/>
    <property type="project" value="TreeGrafter"/>
</dbReference>
<dbReference type="GO" id="GO:0015499">
    <property type="term" value="F:formate transmembrane transporter activity"/>
    <property type="evidence" value="ECO:0007669"/>
    <property type="project" value="TreeGrafter"/>
</dbReference>
<organism evidence="7">
    <name type="scientific">marine metagenome</name>
    <dbReference type="NCBI Taxonomy" id="408172"/>
    <lineage>
        <taxon>unclassified sequences</taxon>
        <taxon>metagenomes</taxon>
        <taxon>ecological metagenomes</taxon>
    </lineage>
</organism>
<dbReference type="PANTHER" id="PTHR30520">
    <property type="entry name" value="FORMATE TRANSPORTER-RELATED"/>
    <property type="match status" value="1"/>
</dbReference>
<name>A0A382LGI3_9ZZZZ</name>
<dbReference type="Pfam" id="PF01226">
    <property type="entry name" value="Form_Nir_trans"/>
    <property type="match status" value="1"/>
</dbReference>
<dbReference type="EMBL" id="UINC01086644">
    <property type="protein sequence ID" value="SVC35293.1"/>
    <property type="molecule type" value="Genomic_DNA"/>
</dbReference>
<comment type="subcellular location">
    <subcellularLocation>
        <location evidence="1">Membrane</location>
        <topology evidence="1">Multi-pass membrane protein</topology>
    </subcellularLocation>
</comment>
<proteinExistence type="inferred from homology"/>
<evidence type="ECO:0000256" key="6">
    <source>
        <dbReference type="SAM" id="Phobius"/>
    </source>
</evidence>
<protein>
    <recommendedName>
        <fullName evidence="8">Nitrite transporter NirC</fullName>
    </recommendedName>
</protein>
<feature type="transmembrane region" description="Helical" evidence="6">
    <location>
        <begin position="28"/>
        <end position="50"/>
    </location>
</feature>
<dbReference type="AlphaFoldDB" id="A0A382LGI3"/>
<evidence type="ECO:0000313" key="7">
    <source>
        <dbReference type="EMBL" id="SVC35293.1"/>
    </source>
</evidence>
<evidence type="ECO:0008006" key="8">
    <source>
        <dbReference type="Google" id="ProtNLM"/>
    </source>
</evidence>
<dbReference type="Gene3D" id="1.20.1080.10">
    <property type="entry name" value="Glycerol uptake facilitator protein"/>
    <property type="match status" value="1"/>
</dbReference>
<keyword evidence="2 6" id="KW-0812">Transmembrane</keyword>
<gene>
    <name evidence="7" type="ORF">METZ01_LOCUS288147</name>
</gene>
<reference evidence="7" key="1">
    <citation type="submission" date="2018-05" db="EMBL/GenBank/DDBJ databases">
        <authorList>
            <person name="Lanie J.A."/>
            <person name="Ng W.-L."/>
            <person name="Kazmierczak K.M."/>
            <person name="Andrzejewski T.M."/>
            <person name="Davidsen T.M."/>
            <person name="Wayne K.J."/>
            <person name="Tettelin H."/>
            <person name="Glass J.I."/>
            <person name="Rusch D."/>
            <person name="Podicherti R."/>
            <person name="Tsui H.-C.T."/>
            <person name="Winkler M.E."/>
        </authorList>
    </citation>
    <scope>NUCLEOTIDE SEQUENCE</scope>
</reference>
<evidence type="ECO:0000256" key="4">
    <source>
        <dbReference type="ARBA" id="ARBA00023136"/>
    </source>
</evidence>